<feature type="compositionally biased region" description="Low complexity" evidence="1">
    <location>
        <begin position="28"/>
        <end position="59"/>
    </location>
</feature>
<dbReference type="InterPro" id="IPR006059">
    <property type="entry name" value="SBP"/>
</dbReference>
<evidence type="ECO:0000313" key="4">
    <source>
        <dbReference type="Proteomes" id="UP000297900"/>
    </source>
</evidence>
<gene>
    <name evidence="3" type="ORF">E2980_10815</name>
</gene>
<feature type="signal peptide" evidence="2">
    <location>
        <begin position="1"/>
        <end position="23"/>
    </location>
</feature>
<accession>A0A4Y8LXS2</accession>
<dbReference type="AlphaFoldDB" id="A0A4Y8LXS2"/>
<sequence length="566" mass="63361">MRSSKKALFVSFAIMLVMTAVLAACSGSNSNSSSSPEESSTSSSPSSSPSSTTSSSPSTAEGTFEIGASPLEFSFYGHYDWYTMPPWGEDISSKWIKETKKITVNAVHSGGNAKQKLNTMLASKELPDVIWLDRGPDVEMLRQADMLVPFDDYLDKYPNLKEWLGEEGLNMLRSEDGKIYQFPNWYTSQPNGNAGYVVNKKIYEELGSPKLETTDDLYNYLKLVKEKYSDVIPFEPHLAIDGQGLDILYTAFAENALNSWIGMRAVPQGDKLTSIFKDPTFRESMQFSAKLFREKLMSQDALTQTVDQVKEKVNNGKVAVFASASPTEIAMGAHAILSKQDPKAGYFMIWPIAKPGLDKNKIFPGTYTQLGWNVNVITKSAKDPEAIFAFLDWYTGPEGQSTLMWGPEGTYWDGLEADGITPIFTEKYTSDAEGLNKLQAVTTNIHWNGNTVFIDKTKAKFESTLPEEKRNWSTRWQYEITWKTQANATEYINVEPAPDSEEGIAMTAVEDIFDEWRAKALFAKSDEEVLTILDQADEDAMSVGYEKVLAFKTQKWQENVQKMKGN</sequence>
<keyword evidence="2" id="KW-0732">Signal</keyword>
<dbReference type="SUPFAM" id="SSF53850">
    <property type="entry name" value="Periplasmic binding protein-like II"/>
    <property type="match status" value="1"/>
</dbReference>
<dbReference type="Pfam" id="PF01547">
    <property type="entry name" value="SBP_bac_1"/>
    <property type="match status" value="1"/>
</dbReference>
<comment type="caution">
    <text evidence="3">The sequence shown here is derived from an EMBL/GenBank/DDBJ whole genome shotgun (WGS) entry which is preliminary data.</text>
</comment>
<organism evidence="3 4">
    <name type="scientific">Cohnella luojiensis</name>
    <dbReference type="NCBI Taxonomy" id="652876"/>
    <lineage>
        <taxon>Bacteria</taxon>
        <taxon>Bacillati</taxon>
        <taxon>Bacillota</taxon>
        <taxon>Bacilli</taxon>
        <taxon>Bacillales</taxon>
        <taxon>Paenibacillaceae</taxon>
        <taxon>Cohnella</taxon>
    </lineage>
</organism>
<feature type="chain" id="PRO_5021401901" evidence="2">
    <location>
        <begin position="24"/>
        <end position="566"/>
    </location>
</feature>
<dbReference type="OrthoDB" id="2752887at2"/>
<dbReference type="Proteomes" id="UP000297900">
    <property type="component" value="Unassembled WGS sequence"/>
</dbReference>
<dbReference type="PANTHER" id="PTHR43649:SF12">
    <property type="entry name" value="DIACETYLCHITOBIOSE BINDING PROTEIN DASA"/>
    <property type="match status" value="1"/>
</dbReference>
<evidence type="ECO:0000256" key="2">
    <source>
        <dbReference type="SAM" id="SignalP"/>
    </source>
</evidence>
<reference evidence="3 4" key="1">
    <citation type="submission" date="2019-03" db="EMBL/GenBank/DDBJ databases">
        <title>Cohnella endophytica sp. nov., a novel endophytic bacterium isolated from bark of Sonneratia apetala.</title>
        <authorList>
            <person name="Tuo L."/>
        </authorList>
    </citation>
    <scope>NUCLEOTIDE SEQUENCE [LARGE SCALE GENOMIC DNA]</scope>
    <source>
        <strain evidence="3 4">CCTCC AB 208254</strain>
    </source>
</reference>
<name>A0A4Y8LXS2_9BACL</name>
<dbReference type="EMBL" id="SOMN01000011">
    <property type="protein sequence ID" value="TFE26978.1"/>
    <property type="molecule type" value="Genomic_DNA"/>
</dbReference>
<protein>
    <submittedName>
        <fullName evidence="3">Extracellular solute-binding protein</fullName>
    </submittedName>
</protein>
<evidence type="ECO:0000313" key="3">
    <source>
        <dbReference type="EMBL" id="TFE26978.1"/>
    </source>
</evidence>
<keyword evidence="4" id="KW-1185">Reference proteome</keyword>
<proteinExistence type="predicted"/>
<dbReference type="InterPro" id="IPR050490">
    <property type="entry name" value="Bact_solute-bd_prot1"/>
</dbReference>
<dbReference type="Gene3D" id="3.40.190.10">
    <property type="entry name" value="Periplasmic binding protein-like II"/>
    <property type="match status" value="2"/>
</dbReference>
<dbReference type="PROSITE" id="PS51257">
    <property type="entry name" value="PROKAR_LIPOPROTEIN"/>
    <property type="match status" value="1"/>
</dbReference>
<dbReference type="RefSeq" id="WP_135152205.1">
    <property type="nucleotide sequence ID" value="NZ_SOMN01000011.1"/>
</dbReference>
<feature type="region of interest" description="Disordered" evidence="1">
    <location>
        <begin position="28"/>
        <end position="61"/>
    </location>
</feature>
<dbReference type="PANTHER" id="PTHR43649">
    <property type="entry name" value="ARABINOSE-BINDING PROTEIN-RELATED"/>
    <property type="match status" value="1"/>
</dbReference>
<evidence type="ECO:0000256" key="1">
    <source>
        <dbReference type="SAM" id="MobiDB-lite"/>
    </source>
</evidence>